<dbReference type="AlphaFoldDB" id="A0A2P9ABA2"/>
<evidence type="ECO:0000313" key="2">
    <source>
        <dbReference type="Proteomes" id="UP000245698"/>
    </source>
</evidence>
<dbReference type="Proteomes" id="UP000245698">
    <property type="component" value="Unassembled WGS sequence"/>
</dbReference>
<proteinExistence type="predicted"/>
<keyword evidence="2" id="KW-1185">Reference proteome</keyword>
<reference evidence="2" key="1">
    <citation type="submission" date="2016-12" db="EMBL/GenBank/DDBJ databases">
        <authorList>
            <person name="Brunel B."/>
        </authorList>
    </citation>
    <scope>NUCLEOTIDE SEQUENCE [LARGE SCALE GENOMIC DNA]</scope>
</reference>
<dbReference type="EMBL" id="FUIG01000013">
    <property type="protein sequence ID" value="SJM28425.1"/>
    <property type="molecule type" value="Genomic_DNA"/>
</dbReference>
<organism evidence="1 2">
    <name type="scientific">Mesorhizobium delmotii</name>
    <dbReference type="NCBI Taxonomy" id="1631247"/>
    <lineage>
        <taxon>Bacteria</taxon>
        <taxon>Pseudomonadati</taxon>
        <taxon>Pseudomonadota</taxon>
        <taxon>Alphaproteobacteria</taxon>
        <taxon>Hyphomicrobiales</taxon>
        <taxon>Phyllobacteriaceae</taxon>
        <taxon>Mesorhizobium</taxon>
    </lineage>
</organism>
<gene>
    <name evidence="1" type="ORF">BQ8482_110354</name>
</gene>
<name>A0A2P9ABA2_9HYPH</name>
<accession>A0A2P9ABA2</accession>
<protein>
    <submittedName>
        <fullName evidence="1">Uncharacterized protein</fullName>
    </submittedName>
</protein>
<evidence type="ECO:0000313" key="1">
    <source>
        <dbReference type="EMBL" id="SJM28425.1"/>
    </source>
</evidence>
<sequence>MFQIPGLASQRSSWTSLRTVGRPTTLNVYKTGTRIIIIIILAAEWLAARRERYAVSGRSISGNVIRFQGR</sequence>